<feature type="region of interest" description="Disordered" evidence="1">
    <location>
        <begin position="427"/>
        <end position="454"/>
    </location>
</feature>
<feature type="region of interest" description="Disordered" evidence="1">
    <location>
        <begin position="1"/>
        <end position="31"/>
    </location>
</feature>
<keyword evidence="4" id="KW-1185">Reference proteome</keyword>
<dbReference type="AlphaFoldDB" id="A0A2T3AZ66"/>
<feature type="region of interest" description="Disordered" evidence="1">
    <location>
        <begin position="340"/>
        <end position="363"/>
    </location>
</feature>
<evidence type="ECO:0000259" key="2">
    <source>
        <dbReference type="Pfam" id="PF10680"/>
    </source>
</evidence>
<feature type="compositionally biased region" description="Basic residues" evidence="1">
    <location>
        <begin position="304"/>
        <end position="314"/>
    </location>
</feature>
<dbReference type="Proteomes" id="UP000241818">
    <property type="component" value="Unassembled WGS sequence"/>
</dbReference>
<dbReference type="GeneID" id="36569992"/>
<dbReference type="InterPro" id="IPR019622">
    <property type="entry name" value="Rrn9_dom"/>
</dbReference>
<organism evidence="3 4">
    <name type="scientific">Amorphotheca resinae ATCC 22711</name>
    <dbReference type="NCBI Taxonomy" id="857342"/>
    <lineage>
        <taxon>Eukaryota</taxon>
        <taxon>Fungi</taxon>
        <taxon>Dikarya</taxon>
        <taxon>Ascomycota</taxon>
        <taxon>Pezizomycotina</taxon>
        <taxon>Leotiomycetes</taxon>
        <taxon>Helotiales</taxon>
        <taxon>Amorphothecaceae</taxon>
        <taxon>Amorphotheca</taxon>
    </lineage>
</organism>
<feature type="domain" description="Rrn9" evidence="2">
    <location>
        <begin position="47"/>
        <end position="106"/>
    </location>
</feature>
<name>A0A2T3AZ66_AMORE</name>
<evidence type="ECO:0000313" key="3">
    <source>
        <dbReference type="EMBL" id="PSS15357.1"/>
    </source>
</evidence>
<dbReference type="STRING" id="857342.A0A2T3AZ66"/>
<dbReference type="RefSeq" id="XP_024719956.1">
    <property type="nucleotide sequence ID" value="XM_024861911.1"/>
</dbReference>
<dbReference type="OrthoDB" id="5412288at2759"/>
<sequence length="575" mass="65226">MRDSASESSYEPSDSEEIERPNRWTGPPSTWQSLTAQERGLAASLIELRNRDLSLHLYNAFALKRRARKYRADDVEDVEGNGWSPPKVWTAWPLPPDLVPRTDEHVGPEDEDEAFTFKRRERERPSRELEDVLVGSALKIAKEKWEARDWAEKSGMKARTEEAHDSPHEEEPNGPIVGGANEDSIIKEPSQPPPETTIMRAVLSADDQRSRDLLRPSIRHTLTKLDAVLMALHHARKICHHYGSGSEANTDDDDRTPSVAPDSLTPTKRSRGRPRKFENLASRPKSSAVQTSEDVDVELWRPKTSNRGRPRKKYERLDGETQEEYLIRVARIQKKPLPVFAPPRVTETPELPPERQRRVPSRGRRLGVRDWSEVLGSAALVGFPPDVIARATQRCADMFGEGMTMLKLLETPPESTEADLLTIYQPEEISDLRDESEETSDSGDGEERFNRRHAIRKPKKYRPGLYACLCPIEGCPRQARGFNHISNLMGHLRKAHDLKEGDIDDLLDNDEEMHGAVHVDGFLKPMRNPRGVRGVDKGSRKKGRWIKNNAEEDEKTEIVESEEGGRDQDISSEST</sequence>
<protein>
    <recommendedName>
        <fullName evidence="2">Rrn9 domain-containing protein</fullName>
    </recommendedName>
</protein>
<dbReference type="EMBL" id="KZ679013">
    <property type="protein sequence ID" value="PSS15357.1"/>
    <property type="molecule type" value="Genomic_DNA"/>
</dbReference>
<feature type="compositionally biased region" description="Low complexity" evidence="1">
    <location>
        <begin position="1"/>
        <end position="12"/>
    </location>
</feature>
<evidence type="ECO:0000256" key="1">
    <source>
        <dbReference type="SAM" id="MobiDB-lite"/>
    </source>
</evidence>
<feature type="region of interest" description="Disordered" evidence="1">
    <location>
        <begin position="152"/>
        <end position="195"/>
    </location>
</feature>
<dbReference type="InParanoid" id="A0A2T3AZ66"/>
<gene>
    <name evidence="3" type="ORF">M430DRAFT_124290</name>
</gene>
<feature type="region of interest" description="Disordered" evidence="1">
    <location>
        <begin position="242"/>
        <end position="316"/>
    </location>
</feature>
<feature type="compositionally biased region" description="Acidic residues" evidence="1">
    <location>
        <begin position="551"/>
        <end position="562"/>
    </location>
</feature>
<reference evidence="3 4" key="1">
    <citation type="journal article" date="2018" name="New Phytol.">
        <title>Comparative genomics and transcriptomics depict ericoid mycorrhizal fungi as versatile saprotrophs and plant mutualists.</title>
        <authorList>
            <person name="Martino E."/>
            <person name="Morin E."/>
            <person name="Grelet G.A."/>
            <person name="Kuo A."/>
            <person name="Kohler A."/>
            <person name="Daghino S."/>
            <person name="Barry K.W."/>
            <person name="Cichocki N."/>
            <person name="Clum A."/>
            <person name="Dockter R.B."/>
            <person name="Hainaut M."/>
            <person name="Kuo R.C."/>
            <person name="LaButti K."/>
            <person name="Lindahl B.D."/>
            <person name="Lindquist E.A."/>
            <person name="Lipzen A."/>
            <person name="Khouja H.R."/>
            <person name="Magnuson J."/>
            <person name="Murat C."/>
            <person name="Ohm R.A."/>
            <person name="Singer S.W."/>
            <person name="Spatafora J.W."/>
            <person name="Wang M."/>
            <person name="Veneault-Fourrey C."/>
            <person name="Henrissat B."/>
            <person name="Grigoriev I.V."/>
            <person name="Martin F.M."/>
            <person name="Perotto S."/>
        </authorList>
    </citation>
    <scope>NUCLEOTIDE SEQUENCE [LARGE SCALE GENOMIC DNA]</scope>
    <source>
        <strain evidence="3 4">ATCC 22711</strain>
    </source>
</reference>
<feature type="compositionally biased region" description="Acidic residues" evidence="1">
    <location>
        <begin position="434"/>
        <end position="444"/>
    </location>
</feature>
<accession>A0A2T3AZ66</accession>
<feature type="region of interest" description="Disordered" evidence="1">
    <location>
        <begin position="528"/>
        <end position="575"/>
    </location>
</feature>
<feature type="compositionally biased region" description="Basic and acidic residues" evidence="1">
    <location>
        <begin position="152"/>
        <end position="171"/>
    </location>
</feature>
<dbReference type="Pfam" id="PF10680">
    <property type="entry name" value="RRN9"/>
    <property type="match status" value="1"/>
</dbReference>
<evidence type="ECO:0000313" key="4">
    <source>
        <dbReference type="Proteomes" id="UP000241818"/>
    </source>
</evidence>
<proteinExistence type="predicted"/>